<evidence type="ECO:0000256" key="3">
    <source>
        <dbReference type="ARBA" id="ARBA00022679"/>
    </source>
</evidence>
<keyword evidence="5 8" id="KW-0418">Kinase</keyword>
<evidence type="ECO:0000313" key="10">
    <source>
        <dbReference type="EMBL" id="ERE00180.1"/>
    </source>
</evidence>
<dbReference type="PANTHER" id="PTHR45770">
    <property type="entry name" value="ATP-DEPENDENT 6-PHOSPHOFRUCTOKINASE 1"/>
    <property type="match status" value="1"/>
</dbReference>
<feature type="active site" description="Proton acceptor" evidence="8">
    <location>
        <position position="166"/>
    </location>
</feature>
<dbReference type="SUPFAM" id="SSF53784">
    <property type="entry name" value="Phosphofructokinase"/>
    <property type="match status" value="1"/>
</dbReference>
<keyword evidence="11" id="KW-1185">Reference proteome</keyword>
<reference evidence="10 11" key="1">
    <citation type="journal article" date="2013" name="Genome Announc.">
        <title>Genome Sequence of the Pigment-Producing Bacterium Pseudogulbenkiania ferrooxidans, Isolated from Loktak Lake.</title>
        <authorList>
            <person name="Puranik S."/>
            <person name="Talkal R."/>
            <person name="Qureshi A."/>
            <person name="Khardenavis A."/>
            <person name="Kapley A."/>
            <person name="Purohit H.J."/>
        </authorList>
    </citation>
    <scope>NUCLEOTIDE SEQUENCE [LARGE SCALE GENOMIC DNA]</scope>
    <source>
        <strain evidence="10 11">EGD-HP2</strain>
    </source>
</reference>
<evidence type="ECO:0000256" key="1">
    <source>
        <dbReference type="ARBA" id="ARBA00001946"/>
    </source>
</evidence>
<comment type="cofactor">
    <cofactor evidence="1 8">
        <name>Mg(2+)</name>
        <dbReference type="ChEBI" id="CHEBI:18420"/>
    </cofactor>
</comment>
<dbReference type="InterPro" id="IPR022953">
    <property type="entry name" value="ATP_PFK"/>
</dbReference>
<comment type="pathway">
    <text evidence="8">Carbohydrate degradation; glycolysis; D-glyceraldehyde 3-phosphate and glycerone phosphate from D-glucose: step 3/4.</text>
</comment>
<organism evidence="10 11">
    <name type="scientific">Pseudogulbenkiania ferrooxidans EGD-HP2</name>
    <dbReference type="NCBI Taxonomy" id="1388764"/>
    <lineage>
        <taxon>Bacteria</taxon>
        <taxon>Pseudomonadati</taxon>
        <taxon>Pseudomonadota</taxon>
        <taxon>Betaproteobacteria</taxon>
        <taxon>Neisseriales</taxon>
        <taxon>Chromobacteriaceae</taxon>
        <taxon>Pseudogulbenkiania</taxon>
    </lineage>
</organism>
<dbReference type="Proteomes" id="UP000016426">
    <property type="component" value="Unassembled WGS sequence"/>
</dbReference>
<keyword evidence="6 8" id="KW-0460">Magnesium</keyword>
<evidence type="ECO:0000256" key="7">
    <source>
        <dbReference type="ARBA" id="ARBA00048072"/>
    </source>
</evidence>
<feature type="domain" description="Phosphofructokinase" evidence="9">
    <location>
        <begin position="32"/>
        <end position="345"/>
    </location>
</feature>
<evidence type="ECO:0000256" key="5">
    <source>
        <dbReference type="ARBA" id="ARBA00022777"/>
    </source>
</evidence>
<feature type="binding site" evidence="8">
    <location>
        <position position="136"/>
    </location>
    <ligand>
        <name>Mg(2+)</name>
        <dbReference type="ChEBI" id="CHEBI:18420"/>
        <note>catalytic</note>
    </ligand>
</feature>
<feature type="site" description="Important for catalytic activity; stabilizes the transition state when the phosphoryl donor is PPi" evidence="8">
    <location>
        <position position="163"/>
    </location>
</feature>
<evidence type="ECO:0000256" key="6">
    <source>
        <dbReference type="ARBA" id="ARBA00022842"/>
    </source>
</evidence>
<dbReference type="Gene3D" id="3.40.50.460">
    <property type="entry name" value="Phosphofructokinase domain"/>
    <property type="match status" value="1"/>
</dbReference>
<comment type="caution">
    <text evidence="8">Lacks conserved residue(s) required for the propagation of feature annotation.</text>
</comment>
<sequence length="430" mass="46524">MVVALSARPGRRLRLFRQFLIQVAIMTKPRAVYLQSGGPTAVLNASAQGAIETARRLGLSLYAAYDGLAGLLDDRLCDTDGVSDTAIAQLAFMPGGSFGVSRRMIGTFEEAPEDWLRLRDVLAKHDIRYLLINGGNGSLGCAERLADFEKHTGYKLGVIGIPKTIDNDLMGTDNSPGYGSSAKFLASAMREVGLDMTSMGWGRVFIMETMGRHTGWLAAACAASSRSPQEAPHLLLLPEVPFEQERFLAALDASLAKHGQCAIAVAEGITGADGRFVAEAKKSETYGHEQLGGAGHWLAQLILRERGISAHVAQVDYLQRAGGHLASATDVRQAYVMGEKAVEWLLAGKTGLMAGIKRLNDHPYCWDVAEVPLSAVGDKEKRLPPEFIGADGFSVTQAFLDYVKPLMEGERIPPFKDGLPDYRPIAWPRV</sequence>
<protein>
    <recommendedName>
        <fullName evidence="8">Pyrophosphate--fructose 6-phosphate 1-phosphotransferase</fullName>
        <ecNumber evidence="8">2.7.1.90</ecNumber>
    </recommendedName>
    <alternativeName>
        <fullName evidence="8">6-phosphofructokinase, pyrophosphate dependent</fullName>
    </alternativeName>
    <alternativeName>
        <fullName evidence="8">PPi-dependent phosphofructokinase</fullName>
        <shortName evidence="8">PPi-PFK</shortName>
    </alternativeName>
    <alternativeName>
        <fullName evidence="8">Pyrophosphate-dependent 6-phosphofructose-1-kinase</fullName>
    </alternativeName>
</protein>
<dbReference type="InterPro" id="IPR035966">
    <property type="entry name" value="PKF_sf"/>
</dbReference>
<comment type="function">
    <text evidence="2 8">Catalyzes the phosphorylation of D-fructose 6-phosphate, the first committing step of glycolysis. Uses inorganic phosphate (PPi) as phosphoryl donor instead of ATP like common ATP-dependent phosphofructokinases (ATP-PFKs), which renders the reaction reversible, and can thus function both in glycolysis and gluconeogenesis. Consistently, PPi-PFK can replace the enzymes of both the forward (ATP-PFK) and reverse (fructose-bisphosphatase (FBPase)) reactions.</text>
</comment>
<keyword evidence="4 8" id="KW-0479">Metal-binding</keyword>
<dbReference type="PRINTS" id="PR00476">
    <property type="entry name" value="PHFRCTKINASE"/>
</dbReference>
<evidence type="ECO:0000256" key="2">
    <source>
        <dbReference type="ARBA" id="ARBA00003138"/>
    </source>
</evidence>
<dbReference type="EMBL" id="AVPH01000283">
    <property type="protein sequence ID" value="ERE00180.1"/>
    <property type="molecule type" value="Genomic_DNA"/>
</dbReference>
<evidence type="ECO:0000313" key="11">
    <source>
        <dbReference type="Proteomes" id="UP000016426"/>
    </source>
</evidence>
<feature type="binding site" evidence="8">
    <location>
        <begin position="164"/>
        <end position="166"/>
    </location>
    <ligand>
        <name>substrate</name>
    </ligand>
</feature>
<keyword evidence="8" id="KW-0963">Cytoplasm</keyword>
<proteinExistence type="inferred from homology"/>
<gene>
    <name evidence="8" type="primary">pfp</name>
    <name evidence="10" type="ORF">O166_15310</name>
</gene>
<dbReference type="Gene3D" id="3.40.50.450">
    <property type="match status" value="1"/>
</dbReference>
<feature type="binding site" evidence="8">
    <location>
        <position position="267"/>
    </location>
    <ligand>
        <name>substrate</name>
    </ligand>
</feature>
<feature type="binding site" evidence="8">
    <location>
        <begin position="210"/>
        <end position="212"/>
    </location>
    <ligand>
        <name>substrate</name>
    </ligand>
</feature>
<dbReference type="Pfam" id="PF00365">
    <property type="entry name" value="PFK"/>
    <property type="match status" value="1"/>
</dbReference>
<comment type="subunit">
    <text evidence="8">Homodimer.</text>
</comment>
<comment type="similarity">
    <text evidence="8">Belongs to the phosphofructokinase type A (PFKA) family. PPi-dependent PFK group II subfamily. Clade 'B2' sub-subfamily.</text>
</comment>
<feature type="binding site" evidence="8">
    <location>
        <begin position="317"/>
        <end position="320"/>
    </location>
    <ligand>
        <name>substrate</name>
    </ligand>
</feature>
<dbReference type="InterPro" id="IPR050929">
    <property type="entry name" value="PFKA"/>
</dbReference>
<accession>A0ABP2XGZ6</accession>
<evidence type="ECO:0000256" key="8">
    <source>
        <dbReference type="HAMAP-Rule" id="MF_01978"/>
    </source>
</evidence>
<comment type="caution">
    <text evidence="10">The sequence shown here is derived from an EMBL/GenBank/DDBJ whole genome shotgun (WGS) entry which is preliminary data.</text>
</comment>
<comment type="activity regulation">
    <text evidence="8">Non-allosteric.</text>
</comment>
<comment type="subcellular location">
    <subcellularLocation>
        <location evidence="8">Cytoplasm</location>
    </subcellularLocation>
</comment>
<evidence type="ECO:0000256" key="4">
    <source>
        <dbReference type="ARBA" id="ARBA00022723"/>
    </source>
</evidence>
<dbReference type="InterPro" id="IPR011404">
    <property type="entry name" value="PPi-PFK"/>
</dbReference>
<evidence type="ECO:0000259" key="9">
    <source>
        <dbReference type="Pfam" id="PF00365"/>
    </source>
</evidence>
<dbReference type="EC" id="2.7.1.90" evidence="8"/>
<dbReference type="HAMAP" id="MF_01978">
    <property type="entry name" value="Phosphofructokinase_II_B2"/>
    <property type="match status" value="1"/>
</dbReference>
<dbReference type="NCBIfam" id="NF010675">
    <property type="entry name" value="PRK14072.1"/>
    <property type="match status" value="1"/>
</dbReference>
<feature type="binding site" evidence="8">
    <location>
        <position position="38"/>
    </location>
    <ligand>
        <name>diphosphate</name>
        <dbReference type="ChEBI" id="CHEBI:33019"/>
    </ligand>
</feature>
<dbReference type="InterPro" id="IPR000023">
    <property type="entry name" value="Phosphofructokinase_dom"/>
</dbReference>
<comment type="catalytic activity">
    <reaction evidence="7 8">
        <text>beta-D-fructose 6-phosphate + diphosphate = beta-D-fructose 1,6-bisphosphate + phosphate + H(+)</text>
        <dbReference type="Rhea" id="RHEA:13613"/>
        <dbReference type="ChEBI" id="CHEBI:15378"/>
        <dbReference type="ChEBI" id="CHEBI:32966"/>
        <dbReference type="ChEBI" id="CHEBI:33019"/>
        <dbReference type="ChEBI" id="CHEBI:43474"/>
        <dbReference type="ChEBI" id="CHEBI:57634"/>
        <dbReference type="EC" id="2.7.1.90"/>
    </reaction>
</comment>
<keyword evidence="3 8" id="KW-0808">Transferase</keyword>
<keyword evidence="8" id="KW-0324">Glycolysis</keyword>
<dbReference type="PIRSF" id="PIRSF036483">
    <property type="entry name" value="PFK_XF0274"/>
    <property type="match status" value="1"/>
</dbReference>
<name>A0ABP2XGZ6_9NEIS</name>